<dbReference type="GO" id="GO:0005886">
    <property type="term" value="C:plasma membrane"/>
    <property type="evidence" value="ECO:0007669"/>
    <property type="project" value="UniProtKB-SubCell"/>
</dbReference>
<protein>
    <submittedName>
        <fullName evidence="11">PTS galactitol transporter subunit IIC</fullName>
    </submittedName>
</protein>
<feature type="transmembrane region" description="Helical" evidence="9">
    <location>
        <begin position="413"/>
        <end position="440"/>
    </location>
</feature>
<feature type="transmembrane region" description="Helical" evidence="9">
    <location>
        <begin position="88"/>
        <end position="116"/>
    </location>
</feature>
<dbReference type="RefSeq" id="WP_147209330.1">
    <property type="nucleotide sequence ID" value="NZ_BJYM01000003.1"/>
</dbReference>
<keyword evidence="7 9" id="KW-1133">Transmembrane helix</keyword>
<keyword evidence="2" id="KW-0813">Transport</keyword>
<keyword evidence="3" id="KW-1003">Cell membrane</keyword>
<evidence type="ECO:0000313" key="12">
    <source>
        <dbReference type="Proteomes" id="UP000321558"/>
    </source>
</evidence>
<name>A0A511ZFS7_9BACI</name>
<feature type="transmembrane region" description="Helical" evidence="9">
    <location>
        <begin position="248"/>
        <end position="267"/>
    </location>
</feature>
<reference evidence="11 12" key="1">
    <citation type="submission" date="2019-07" db="EMBL/GenBank/DDBJ databases">
        <title>Whole genome shotgun sequence of Oceanobacillus sojae NBRC 105379.</title>
        <authorList>
            <person name="Hosoyama A."/>
            <person name="Uohara A."/>
            <person name="Ohji S."/>
            <person name="Ichikawa N."/>
        </authorList>
    </citation>
    <scope>NUCLEOTIDE SEQUENCE [LARGE SCALE GENOMIC DNA]</scope>
    <source>
        <strain evidence="11 12">NBRC 105379</strain>
    </source>
</reference>
<evidence type="ECO:0000256" key="5">
    <source>
        <dbReference type="ARBA" id="ARBA00022683"/>
    </source>
</evidence>
<dbReference type="PANTHER" id="PTHR37324">
    <property type="entry name" value="PTS SYSTEM GALACTITOL-SPECIFIC EIIC COMPONENT"/>
    <property type="match status" value="1"/>
</dbReference>
<comment type="subcellular location">
    <subcellularLocation>
        <location evidence="1">Cell membrane</location>
        <topology evidence="1">Multi-pass membrane protein</topology>
    </subcellularLocation>
</comment>
<dbReference type="EMBL" id="BJYM01000003">
    <property type="protein sequence ID" value="GEN86309.1"/>
    <property type="molecule type" value="Genomic_DNA"/>
</dbReference>
<dbReference type="GO" id="GO:0015577">
    <property type="term" value="F:galactitol transmembrane transporter activity"/>
    <property type="evidence" value="ECO:0007669"/>
    <property type="project" value="InterPro"/>
</dbReference>
<dbReference type="GO" id="GO:0009401">
    <property type="term" value="P:phosphoenolpyruvate-dependent sugar phosphotransferase system"/>
    <property type="evidence" value="ECO:0007669"/>
    <property type="project" value="UniProtKB-KW"/>
</dbReference>
<dbReference type="InterPro" id="IPR004703">
    <property type="entry name" value="PTS_sugar-sp_permease"/>
</dbReference>
<evidence type="ECO:0000256" key="1">
    <source>
        <dbReference type="ARBA" id="ARBA00004651"/>
    </source>
</evidence>
<evidence type="ECO:0000259" key="10">
    <source>
        <dbReference type="PROSITE" id="PS51104"/>
    </source>
</evidence>
<feature type="transmembrane region" description="Helical" evidence="9">
    <location>
        <begin position="43"/>
        <end position="68"/>
    </location>
</feature>
<organism evidence="11 12">
    <name type="scientific">Oceanobacillus sojae</name>
    <dbReference type="NCBI Taxonomy" id="582851"/>
    <lineage>
        <taxon>Bacteria</taxon>
        <taxon>Bacillati</taxon>
        <taxon>Bacillota</taxon>
        <taxon>Bacilli</taxon>
        <taxon>Bacillales</taxon>
        <taxon>Bacillaceae</taxon>
        <taxon>Oceanobacillus</taxon>
    </lineage>
</organism>
<evidence type="ECO:0000256" key="8">
    <source>
        <dbReference type="ARBA" id="ARBA00023136"/>
    </source>
</evidence>
<keyword evidence="6 9" id="KW-0812">Transmembrane</keyword>
<dbReference type="Pfam" id="PF03611">
    <property type="entry name" value="EIIC-GAT"/>
    <property type="match status" value="1"/>
</dbReference>
<evidence type="ECO:0000256" key="7">
    <source>
        <dbReference type="ARBA" id="ARBA00022989"/>
    </source>
</evidence>
<feature type="transmembrane region" description="Helical" evidence="9">
    <location>
        <begin position="297"/>
        <end position="326"/>
    </location>
</feature>
<dbReference type="InterPro" id="IPR013014">
    <property type="entry name" value="PTS_EIIC_2"/>
</dbReference>
<keyword evidence="8 9" id="KW-0472">Membrane</keyword>
<accession>A0A511ZFS7</accession>
<dbReference type="OrthoDB" id="9787936at2"/>
<gene>
    <name evidence="11" type="ORF">OSO01_10480</name>
</gene>
<feature type="domain" description="PTS EIIC type-2" evidence="10">
    <location>
        <begin position="9"/>
        <end position="446"/>
    </location>
</feature>
<proteinExistence type="predicted"/>
<dbReference type="PIRSF" id="PIRSF006304">
    <property type="entry name" value="GatC"/>
    <property type="match status" value="1"/>
</dbReference>
<dbReference type="PANTHER" id="PTHR37324:SF2">
    <property type="entry name" value="PTS SYSTEM GALACTITOL-SPECIFIC EIIC COMPONENT"/>
    <property type="match status" value="1"/>
</dbReference>
<feature type="transmembrane region" description="Helical" evidence="9">
    <location>
        <begin position="137"/>
        <end position="160"/>
    </location>
</feature>
<evidence type="ECO:0000256" key="6">
    <source>
        <dbReference type="ARBA" id="ARBA00022692"/>
    </source>
</evidence>
<dbReference type="Proteomes" id="UP000321558">
    <property type="component" value="Unassembled WGS sequence"/>
</dbReference>
<dbReference type="InterPro" id="IPR013853">
    <property type="entry name" value="EIIC-GAT"/>
</dbReference>
<evidence type="ECO:0000256" key="9">
    <source>
        <dbReference type="SAM" id="Phobius"/>
    </source>
</evidence>
<sequence length="455" mass="49413">MGQTIVDAFQYILSFGPEVMLPIIIFIMAIAFRVSFSKALKSALTIGFGFVGIFLVLDLLTGSLGPAIEAMIDNSGVNLPVMDTGWPPLAAIAFASPIAPIVIILTIVINIVMLVFKWTKTVDVDLWNYWHFAFAGSLVYIATGSIIFGLLGAAIATVITFKLADWSAPYIHKRMGLPGISLPTLSSVIYFPVGILGDKIINLIPGLNKLNADPESIKKRFGVFGEPMMIGVILGIIIGIIARFEIRNIIELGISLGAVMFIMPRMVKILMEGLIPLSDAIRNFLQKRFPDRKDLNIGLDIAVIIGNPAVVSTALLLVPITILLAVVLPGVIIMPLGDLPFIVVPLAMVLVATNKNIVRSAIIGIPMIIVSLYLASNLAPLVTNVAESIQYEFPEGATSMINSFLDGGNPVRYWLVMLAQGNWIAITAIPVVLIAVWYIYKLSRRDFDENGQLKE</sequence>
<keyword evidence="5" id="KW-0598">Phosphotransferase system</keyword>
<feature type="transmembrane region" description="Helical" evidence="9">
    <location>
        <begin position="332"/>
        <end position="350"/>
    </location>
</feature>
<evidence type="ECO:0000313" key="11">
    <source>
        <dbReference type="EMBL" id="GEN86309.1"/>
    </source>
</evidence>
<dbReference type="AlphaFoldDB" id="A0A511ZFS7"/>
<keyword evidence="4" id="KW-0762">Sugar transport</keyword>
<keyword evidence="12" id="KW-1185">Reference proteome</keyword>
<feature type="transmembrane region" description="Helical" evidence="9">
    <location>
        <begin position="180"/>
        <end position="201"/>
    </location>
</feature>
<evidence type="ECO:0000256" key="3">
    <source>
        <dbReference type="ARBA" id="ARBA00022475"/>
    </source>
</evidence>
<evidence type="ECO:0000256" key="4">
    <source>
        <dbReference type="ARBA" id="ARBA00022597"/>
    </source>
</evidence>
<feature type="transmembrane region" description="Helical" evidence="9">
    <location>
        <begin position="221"/>
        <end position="242"/>
    </location>
</feature>
<dbReference type="PROSITE" id="PS51104">
    <property type="entry name" value="PTS_EIIC_TYPE_2"/>
    <property type="match status" value="1"/>
</dbReference>
<evidence type="ECO:0000256" key="2">
    <source>
        <dbReference type="ARBA" id="ARBA00022448"/>
    </source>
</evidence>
<comment type="caution">
    <text evidence="11">The sequence shown here is derived from an EMBL/GenBank/DDBJ whole genome shotgun (WGS) entry which is preliminary data.</text>
</comment>
<feature type="transmembrane region" description="Helical" evidence="9">
    <location>
        <begin position="357"/>
        <end position="375"/>
    </location>
</feature>
<feature type="transmembrane region" description="Helical" evidence="9">
    <location>
        <begin position="19"/>
        <end position="36"/>
    </location>
</feature>